<evidence type="ECO:0000313" key="1">
    <source>
        <dbReference type="EMBL" id="KAJ8892524.1"/>
    </source>
</evidence>
<sequence>MDAFEKYYIPKLNASVVRHYVTELKFLITDCEFGDMRDSLIKDKIISGISDEKVKNELLNTDSLTCEKAISICKMAELIEI</sequence>
<reference evidence="1 2" key="1">
    <citation type="submission" date="2023-02" db="EMBL/GenBank/DDBJ databases">
        <title>LHISI_Scaffold_Assembly.</title>
        <authorList>
            <person name="Stuart O.P."/>
            <person name="Cleave R."/>
            <person name="Magrath M.J.L."/>
            <person name="Mikheyev A.S."/>
        </authorList>
    </citation>
    <scope>NUCLEOTIDE SEQUENCE [LARGE SCALE GENOMIC DNA]</scope>
    <source>
        <strain evidence="1">Daus_M_001</strain>
        <tissue evidence="1">Leg muscle</tissue>
    </source>
</reference>
<comment type="caution">
    <text evidence="1">The sequence shown here is derived from an EMBL/GenBank/DDBJ whole genome shotgun (WGS) entry which is preliminary data.</text>
</comment>
<organism evidence="1 2">
    <name type="scientific">Dryococelus australis</name>
    <dbReference type="NCBI Taxonomy" id="614101"/>
    <lineage>
        <taxon>Eukaryota</taxon>
        <taxon>Metazoa</taxon>
        <taxon>Ecdysozoa</taxon>
        <taxon>Arthropoda</taxon>
        <taxon>Hexapoda</taxon>
        <taxon>Insecta</taxon>
        <taxon>Pterygota</taxon>
        <taxon>Neoptera</taxon>
        <taxon>Polyneoptera</taxon>
        <taxon>Phasmatodea</taxon>
        <taxon>Verophasmatodea</taxon>
        <taxon>Anareolatae</taxon>
        <taxon>Phasmatidae</taxon>
        <taxon>Eurycanthinae</taxon>
        <taxon>Dryococelus</taxon>
    </lineage>
</organism>
<gene>
    <name evidence="1" type="ORF">PR048_005105</name>
</gene>
<protein>
    <submittedName>
        <fullName evidence="1">Uncharacterized protein</fullName>
    </submittedName>
</protein>
<evidence type="ECO:0000313" key="2">
    <source>
        <dbReference type="Proteomes" id="UP001159363"/>
    </source>
</evidence>
<dbReference type="EMBL" id="JARBHB010000002">
    <property type="protein sequence ID" value="KAJ8892524.1"/>
    <property type="molecule type" value="Genomic_DNA"/>
</dbReference>
<name>A0ABQ9I8B1_9NEOP</name>
<proteinExistence type="predicted"/>
<dbReference type="Proteomes" id="UP001159363">
    <property type="component" value="Chromosome 2"/>
</dbReference>
<accession>A0ABQ9I8B1</accession>
<keyword evidence="2" id="KW-1185">Reference proteome</keyword>